<evidence type="ECO:0000313" key="8">
    <source>
        <dbReference type="Proteomes" id="UP000186406"/>
    </source>
</evidence>
<accession>A0A1M7ZHX2</accession>
<gene>
    <name evidence="7" type="ORF">SAMN02745172_01735</name>
</gene>
<dbReference type="Proteomes" id="UP000186406">
    <property type="component" value="Unassembled WGS sequence"/>
</dbReference>
<proteinExistence type="predicted"/>
<keyword evidence="2" id="KW-0812">Transmembrane</keyword>
<sequence>MTHFRSANPSSAVPLDGDILGPEDDDPVREERVRRRFWPTFRKAARHIPFARDLVAAYFCALDPATPRRVRLTLLAALAYFVLPIDAVPDLLAGIGFTDDVTVLLGAIGLVGRHIEERHRAAADMALADEDKA</sequence>
<evidence type="ECO:0000256" key="2">
    <source>
        <dbReference type="ARBA" id="ARBA00022692"/>
    </source>
</evidence>
<evidence type="ECO:0000313" key="7">
    <source>
        <dbReference type="EMBL" id="SHO64505.1"/>
    </source>
</evidence>
<dbReference type="STRING" id="1123029.SAMN02745172_01735"/>
<keyword evidence="4" id="KW-0472">Membrane</keyword>
<evidence type="ECO:0000256" key="3">
    <source>
        <dbReference type="ARBA" id="ARBA00022989"/>
    </source>
</evidence>
<dbReference type="InterPro" id="IPR010652">
    <property type="entry name" value="DUF1232"/>
</dbReference>
<reference evidence="7 8" key="1">
    <citation type="submission" date="2016-12" db="EMBL/GenBank/DDBJ databases">
        <authorList>
            <person name="Song W.-J."/>
            <person name="Kurnit D.M."/>
        </authorList>
    </citation>
    <scope>NUCLEOTIDE SEQUENCE [LARGE SCALE GENOMIC DNA]</scope>
    <source>
        <strain evidence="7 8">DSM 19599</strain>
    </source>
</reference>
<dbReference type="RefSeq" id="WP_073627643.1">
    <property type="nucleotide sequence ID" value="NZ_FRXO01000003.1"/>
</dbReference>
<dbReference type="Pfam" id="PF06803">
    <property type="entry name" value="DUF1232"/>
    <property type="match status" value="1"/>
</dbReference>
<dbReference type="GO" id="GO:0012505">
    <property type="term" value="C:endomembrane system"/>
    <property type="evidence" value="ECO:0007669"/>
    <property type="project" value="UniProtKB-SubCell"/>
</dbReference>
<dbReference type="EMBL" id="FRXO01000003">
    <property type="protein sequence ID" value="SHO64505.1"/>
    <property type="molecule type" value="Genomic_DNA"/>
</dbReference>
<feature type="domain" description="DUF1232" evidence="6">
    <location>
        <begin position="71"/>
        <end position="105"/>
    </location>
</feature>
<evidence type="ECO:0000256" key="5">
    <source>
        <dbReference type="SAM" id="MobiDB-lite"/>
    </source>
</evidence>
<keyword evidence="3" id="KW-1133">Transmembrane helix</keyword>
<feature type="compositionally biased region" description="Polar residues" evidence="5">
    <location>
        <begin position="1"/>
        <end position="11"/>
    </location>
</feature>
<comment type="subcellular location">
    <subcellularLocation>
        <location evidence="1">Endomembrane system</location>
        <topology evidence="1">Multi-pass membrane protein</topology>
    </subcellularLocation>
</comment>
<dbReference type="OrthoDB" id="9813247at2"/>
<protein>
    <submittedName>
        <fullName evidence="7">Uncharacterized membrane protein YkvA, DUF1232 family</fullName>
    </submittedName>
</protein>
<dbReference type="AlphaFoldDB" id="A0A1M7ZHX2"/>
<evidence type="ECO:0000259" key="6">
    <source>
        <dbReference type="Pfam" id="PF06803"/>
    </source>
</evidence>
<keyword evidence="8" id="KW-1185">Reference proteome</keyword>
<organism evidence="7 8">
    <name type="scientific">Pseudoxanthobacter soli DSM 19599</name>
    <dbReference type="NCBI Taxonomy" id="1123029"/>
    <lineage>
        <taxon>Bacteria</taxon>
        <taxon>Pseudomonadati</taxon>
        <taxon>Pseudomonadota</taxon>
        <taxon>Alphaproteobacteria</taxon>
        <taxon>Hyphomicrobiales</taxon>
        <taxon>Segnochrobactraceae</taxon>
        <taxon>Pseudoxanthobacter</taxon>
    </lineage>
</organism>
<evidence type="ECO:0000256" key="4">
    <source>
        <dbReference type="ARBA" id="ARBA00023136"/>
    </source>
</evidence>
<feature type="region of interest" description="Disordered" evidence="5">
    <location>
        <begin position="1"/>
        <end position="26"/>
    </location>
</feature>
<name>A0A1M7ZHX2_9HYPH</name>
<evidence type="ECO:0000256" key="1">
    <source>
        <dbReference type="ARBA" id="ARBA00004127"/>
    </source>
</evidence>